<organism evidence="1 2">
    <name type="scientific">Thermococcus litoralis (strain ATCC 51850 / DSM 5473 / JCM 8560 / NS-C)</name>
    <dbReference type="NCBI Taxonomy" id="523849"/>
    <lineage>
        <taxon>Archaea</taxon>
        <taxon>Methanobacteriati</taxon>
        <taxon>Methanobacteriota</taxon>
        <taxon>Thermococci</taxon>
        <taxon>Thermococcales</taxon>
        <taxon>Thermococcaceae</taxon>
        <taxon>Thermococcus</taxon>
    </lineage>
</organism>
<evidence type="ECO:0000313" key="2">
    <source>
        <dbReference type="Proteomes" id="UP000015502"/>
    </source>
</evidence>
<evidence type="ECO:0000313" key="1">
    <source>
        <dbReference type="EMBL" id="EHR79501.1"/>
    </source>
</evidence>
<sequence>MMLELFKPYGKMAKKEAKVLNIHLHSRDVITMSVVFEVKGKRFLAKSLWNN</sequence>
<proteinExistence type="predicted"/>
<protein>
    <submittedName>
        <fullName evidence="1">Uncharacterized protein</fullName>
    </submittedName>
</protein>
<dbReference type="EMBL" id="CP006670">
    <property type="protein sequence ID" value="EHR79501.1"/>
    <property type="molecule type" value="Genomic_DNA"/>
</dbReference>
<keyword evidence="2" id="KW-1185">Reference proteome</keyword>
<dbReference type="OrthoDB" id="373712at2157"/>
<dbReference type="AlphaFoldDB" id="H3ZKR9"/>
<dbReference type="PaxDb" id="523849-OCC_08435"/>
<dbReference type="GeneID" id="55636259"/>
<dbReference type="RefSeq" id="WP_004066805.1">
    <property type="nucleotide sequence ID" value="NC_022084.1"/>
</dbReference>
<reference evidence="1 2" key="1">
    <citation type="journal article" date="2012" name="J. Bacteriol.">
        <title>Genome sequence of the model hyperthermophilic archaeon Thermococcus litoralis NS-C.</title>
        <authorList>
            <person name="Gardner A.F."/>
            <person name="Kumar S."/>
            <person name="Perler F.B."/>
        </authorList>
    </citation>
    <scope>NUCLEOTIDE SEQUENCE [LARGE SCALE GENOMIC DNA]</scope>
    <source>
        <strain evidence="2">ATCC 51850 / DSM 5473 / JCM 8560 / NS-C</strain>
    </source>
</reference>
<dbReference type="KEGG" id="tlt:OCC_08435"/>
<gene>
    <name evidence="1" type="ORF">OCC_08435</name>
</gene>
<name>H3ZKR9_THELN</name>
<dbReference type="STRING" id="523849.OCC_08435"/>
<dbReference type="Proteomes" id="UP000015502">
    <property type="component" value="Chromosome"/>
</dbReference>
<dbReference type="HOGENOM" id="CLU_3094321_0_0_2"/>
<accession>H3ZKR9</accession>